<comment type="caution">
    <text evidence="1">The sequence shown here is derived from an EMBL/GenBank/DDBJ whole genome shotgun (WGS) entry which is preliminary data.</text>
</comment>
<organism evidence="1 2">
    <name type="scientific">Catellatospora bangladeshensis</name>
    <dbReference type="NCBI Taxonomy" id="310355"/>
    <lineage>
        <taxon>Bacteria</taxon>
        <taxon>Bacillati</taxon>
        <taxon>Actinomycetota</taxon>
        <taxon>Actinomycetes</taxon>
        <taxon>Micromonosporales</taxon>
        <taxon>Micromonosporaceae</taxon>
        <taxon>Catellatospora</taxon>
    </lineage>
</organism>
<reference evidence="1 2" key="1">
    <citation type="submission" date="2021-01" db="EMBL/GenBank/DDBJ databases">
        <title>Whole genome shotgun sequence of Catellatospora bangladeshensis NBRC 107357.</title>
        <authorList>
            <person name="Komaki H."/>
            <person name="Tamura T."/>
        </authorList>
    </citation>
    <scope>NUCLEOTIDE SEQUENCE [LARGE SCALE GENOMIC DNA]</scope>
    <source>
        <strain evidence="1 2">NBRC 107357</strain>
    </source>
</reference>
<evidence type="ECO:0000313" key="2">
    <source>
        <dbReference type="Proteomes" id="UP000601223"/>
    </source>
</evidence>
<dbReference type="Proteomes" id="UP000601223">
    <property type="component" value="Unassembled WGS sequence"/>
</dbReference>
<dbReference type="RefSeq" id="WP_376821368.1">
    <property type="nucleotide sequence ID" value="NZ_JBHTGC010000001.1"/>
</dbReference>
<sequence>MLAHDVQAARPGETQGVVALAADAQFVTGPVLGLPRVDECVHIPHFAILAVAWTLGDLAGLDRPGAAEINIAFELRKGALT</sequence>
<accession>A0A8J3JU88</accession>
<dbReference type="AlphaFoldDB" id="A0A8J3JU88"/>
<dbReference type="EMBL" id="BONF01000031">
    <property type="protein sequence ID" value="GIF83854.1"/>
    <property type="molecule type" value="Genomic_DNA"/>
</dbReference>
<proteinExistence type="predicted"/>
<gene>
    <name evidence="1" type="ORF">Cba03nite_52030</name>
</gene>
<name>A0A8J3JU88_9ACTN</name>
<keyword evidence="2" id="KW-1185">Reference proteome</keyword>
<evidence type="ECO:0000313" key="1">
    <source>
        <dbReference type="EMBL" id="GIF83854.1"/>
    </source>
</evidence>
<protein>
    <submittedName>
        <fullName evidence="1">Uncharacterized protein</fullName>
    </submittedName>
</protein>